<evidence type="ECO:0000256" key="1">
    <source>
        <dbReference type="SAM" id="Phobius"/>
    </source>
</evidence>
<dbReference type="STRING" id="218140.BPSY_1930"/>
<evidence type="ECO:0000313" key="3">
    <source>
        <dbReference type="Proteomes" id="UP000029050"/>
    </source>
</evidence>
<dbReference type="eggNOG" id="ENOG5032410">
    <property type="taxonomic scope" value="Bacteria"/>
</dbReference>
<dbReference type="Proteomes" id="UP000029050">
    <property type="component" value="Unassembled WGS sequence"/>
</dbReference>
<feature type="transmembrane region" description="Helical" evidence="1">
    <location>
        <begin position="56"/>
        <end position="75"/>
    </location>
</feature>
<gene>
    <name evidence="2" type="ORF">BPSY_1930</name>
</gene>
<comment type="caution">
    <text evidence="2">The sequence shown here is derived from an EMBL/GenBank/DDBJ whole genome shotgun (WGS) entry which is preliminary data.</text>
</comment>
<sequence length="155" mass="17039">MEGRQQSDAAGVSDWMKLLGFAASVLLGMALPFFLGVVVAYRLLPFGELNSWVHGWRAVLGILGVFLLWFFCTHITDRMATLLIDKGRHPLPHECVGEALSLLVLFALMSSLFTAWEAALLCAVLTSILTLLFGLAINRILDRTEPHGESQDIAN</sequence>
<keyword evidence="1" id="KW-0472">Membrane</keyword>
<organism evidence="2 3">
    <name type="scientific">Bifidobacterium psychraerophilum</name>
    <dbReference type="NCBI Taxonomy" id="218140"/>
    <lineage>
        <taxon>Bacteria</taxon>
        <taxon>Bacillati</taxon>
        <taxon>Actinomycetota</taxon>
        <taxon>Actinomycetes</taxon>
        <taxon>Bifidobacteriales</taxon>
        <taxon>Bifidobacteriaceae</taxon>
        <taxon>Bifidobacterium</taxon>
    </lineage>
</organism>
<feature type="transmembrane region" description="Helical" evidence="1">
    <location>
        <begin position="118"/>
        <end position="137"/>
    </location>
</feature>
<evidence type="ECO:0008006" key="4">
    <source>
        <dbReference type="Google" id="ProtNLM"/>
    </source>
</evidence>
<accession>A0A087CE21</accession>
<feature type="transmembrane region" description="Helical" evidence="1">
    <location>
        <begin position="95"/>
        <end position="112"/>
    </location>
</feature>
<dbReference type="AlphaFoldDB" id="A0A087CE21"/>
<protein>
    <recommendedName>
        <fullName evidence="4">Transmembrane protein</fullName>
    </recommendedName>
</protein>
<keyword evidence="1" id="KW-0812">Transmembrane</keyword>
<keyword evidence="3" id="KW-1185">Reference proteome</keyword>
<keyword evidence="1" id="KW-1133">Transmembrane helix</keyword>
<name>A0A087CE21_9BIFI</name>
<evidence type="ECO:0000313" key="2">
    <source>
        <dbReference type="EMBL" id="KFI81521.1"/>
    </source>
</evidence>
<feature type="transmembrane region" description="Helical" evidence="1">
    <location>
        <begin position="21"/>
        <end position="44"/>
    </location>
</feature>
<dbReference type="EMBL" id="JGZI01000010">
    <property type="protein sequence ID" value="KFI81521.1"/>
    <property type="molecule type" value="Genomic_DNA"/>
</dbReference>
<proteinExistence type="predicted"/>
<reference evidence="2 3" key="1">
    <citation type="submission" date="2014-03" db="EMBL/GenBank/DDBJ databases">
        <title>Genomics of Bifidobacteria.</title>
        <authorList>
            <person name="Ventura M."/>
            <person name="Milani C."/>
            <person name="Lugli G.A."/>
        </authorList>
    </citation>
    <scope>NUCLEOTIDE SEQUENCE [LARGE SCALE GENOMIC DNA]</scope>
    <source>
        <strain evidence="2 3">LMG 21775</strain>
    </source>
</reference>